<feature type="domain" description="HTH luxR-type" evidence="1">
    <location>
        <begin position="306"/>
        <end position="363"/>
    </location>
</feature>
<proteinExistence type="predicted"/>
<accession>A0A0A7PJC1</accession>
<dbReference type="OrthoDB" id="7425190at2"/>
<gene>
    <name evidence="2" type="ORF">SKP52_12165</name>
</gene>
<dbReference type="KEGG" id="sphk:SKP52_12165"/>
<dbReference type="AlphaFoldDB" id="A0A0A7PJC1"/>
<dbReference type="GO" id="GO:0003677">
    <property type="term" value="F:DNA binding"/>
    <property type="evidence" value="ECO:0007669"/>
    <property type="project" value="UniProtKB-KW"/>
</dbReference>
<name>A0A0A7PJC1_9SPHN</name>
<evidence type="ECO:0000313" key="3">
    <source>
        <dbReference type="Proteomes" id="UP000030907"/>
    </source>
</evidence>
<keyword evidence="2" id="KW-0238">DNA-binding</keyword>
<dbReference type="Proteomes" id="UP000030907">
    <property type="component" value="Chromosome"/>
</dbReference>
<dbReference type="Gene3D" id="1.10.10.10">
    <property type="entry name" value="Winged helix-like DNA-binding domain superfamily/Winged helix DNA-binding domain"/>
    <property type="match status" value="1"/>
</dbReference>
<dbReference type="RefSeq" id="WP_052208193.1">
    <property type="nucleotide sequence ID" value="NZ_CP009122.1"/>
</dbReference>
<dbReference type="GO" id="GO:0006355">
    <property type="term" value="P:regulation of DNA-templated transcription"/>
    <property type="evidence" value="ECO:0007669"/>
    <property type="project" value="InterPro"/>
</dbReference>
<dbReference type="SMART" id="SM00421">
    <property type="entry name" value="HTH_LUXR"/>
    <property type="match status" value="1"/>
</dbReference>
<sequence length="368" mass="39805">MDSLFAREAGEVENTFLAAPFEEDGWNMALRLFARRTGSSRAQLLGLGDEATLFNFMPDIDAAYQREFLEIEGWRPEVNWRVAASGRPMEILSEVHYDIARQHSGTDDYEEHVRKWDGVHGCQTVLVEGEGLLVGLASLRSEREGRSDERDQKMFAAGASYALAAVRMQQAMARRGAAMTVGAFDAIGVAAFLIDRHGAVAALSGSAEAIVGDRAGGALCVRRGRLGAARRDADAVLQAALGRAQSGAVMQQYWIGSPLEGGAGLLCEIFRLPRREWDFGFDPRVLVVARRAADIPATRIAPLRAALGLTAAEAAIAVRLANGEAREDIAATRGTSAQTLSTQIKSILRKSDVAREAELTALVNRLLR</sequence>
<dbReference type="SUPFAM" id="SSF46894">
    <property type="entry name" value="C-terminal effector domain of the bipartite response regulators"/>
    <property type="match status" value="1"/>
</dbReference>
<keyword evidence="3" id="KW-1185">Reference proteome</keyword>
<dbReference type="InterPro" id="IPR016032">
    <property type="entry name" value="Sig_transdc_resp-reg_C-effctor"/>
</dbReference>
<organism evidence="2 3">
    <name type="scientific">Sphingopyxis fribergensis</name>
    <dbReference type="NCBI Taxonomy" id="1515612"/>
    <lineage>
        <taxon>Bacteria</taxon>
        <taxon>Pseudomonadati</taxon>
        <taxon>Pseudomonadota</taxon>
        <taxon>Alphaproteobacteria</taxon>
        <taxon>Sphingomonadales</taxon>
        <taxon>Sphingomonadaceae</taxon>
        <taxon>Sphingopyxis</taxon>
    </lineage>
</organism>
<dbReference type="InterPro" id="IPR000792">
    <property type="entry name" value="Tscrpt_reg_LuxR_C"/>
</dbReference>
<dbReference type="InterPro" id="IPR036388">
    <property type="entry name" value="WH-like_DNA-bd_sf"/>
</dbReference>
<dbReference type="STRING" id="1515612.SKP52_12165"/>
<evidence type="ECO:0000259" key="1">
    <source>
        <dbReference type="SMART" id="SM00421"/>
    </source>
</evidence>
<evidence type="ECO:0000313" key="2">
    <source>
        <dbReference type="EMBL" id="AJA09328.1"/>
    </source>
</evidence>
<dbReference type="EMBL" id="CP009122">
    <property type="protein sequence ID" value="AJA09328.1"/>
    <property type="molecule type" value="Genomic_DNA"/>
</dbReference>
<reference evidence="2 3" key="1">
    <citation type="journal article" date="2015" name="Int. J. Syst. Evol. Microbiol.">
        <title>Description of Sphingopyxis fribergensis sp. nov. - a soil bacterium with the ability to degrade styrene and phenylacetic acid.</title>
        <authorList>
            <person name="Oelschlagel M."/>
            <person name="Ruckert C."/>
            <person name="Kalinowski J."/>
            <person name="Schmidt G."/>
            <person name="Schlomann M."/>
            <person name="Tischler D."/>
        </authorList>
    </citation>
    <scope>NUCLEOTIDE SEQUENCE [LARGE SCALE GENOMIC DNA]</scope>
    <source>
        <strain evidence="2 3">Kp5.2</strain>
    </source>
</reference>
<dbReference type="HOGENOM" id="CLU_741671_0_0_5"/>
<protein>
    <submittedName>
        <fullName evidence="2">Response regulator containing a CheY-like receiver domain and an HTH DNA-binding domain</fullName>
    </submittedName>
</protein>